<gene>
    <name evidence="1" type="ORF">PQ465_15295</name>
</gene>
<dbReference type="RefSeq" id="WP_274266392.1">
    <property type="nucleotide sequence ID" value="NZ_CP117880.1"/>
</dbReference>
<protein>
    <submittedName>
        <fullName evidence="1">Uncharacterized protein</fullName>
    </submittedName>
</protein>
<organism evidence="1 2">
    <name type="scientific">Sphingobacterium oryzagri</name>
    <dbReference type="NCBI Taxonomy" id="3025669"/>
    <lineage>
        <taxon>Bacteria</taxon>
        <taxon>Pseudomonadati</taxon>
        <taxon>Bacteroidota</taxon>
        <taxon>Sphingobacteriia</taxon>
        <taxon>Sphingobacteriales</taxon>
        <taxon>Sphingobacteriaceae</taxon>
        <taxon>Sphingobacterium</taxon>
    </lineage>
</organism>
<sequence length="95" mass="10497">MLKREDLRAFGEPMLSTMSISGDATADFCFVAIGTDVIGVGIFHDNQPDCTIAVVRDKDGEKSMLGHIAENYPIASTEFMQLLKLYQSNFQPHIS</sequence>
<accession>A0ABY7WFH9</accession>
<evidence type="ECO:0000313" key="1">
    <source>
        <dbReference type="EMBL" id="WDF67665.1"/>
    </source>
</evidence>
<dbReference type="EMBL" id="CP117880">
    <property type="protein sequence ID" value="WDF67665.1"/>
    <property type="molecule type" value="Genomic_DNA"/>
</dbReference>
<proteinExistence type="predicted"/>
<name>A0ABY7WFH9_9SPHI</name>
<reference evidence="1 2" key="1">
    <citation type="submission" date="2023-02" db="EMBL/GenBank/DDBJ databases">
        <title>Genome sequence of Sphingobacterium sp. KACC 22765.</title>
        <authorList>
            <person name="Kim S."/>
            <person name="Heo J."/>
            <person name="Kwon S.-W."/>
        </authorList>
    </citation>
    <scope>NUCLEOTIDE SEQUENCE [LARGE SCALE GENOMIC DNA]</scope>
    <source>
        <strain evidence="1 2">KACC 22765</strain>
    </source>
</reference>
<dbReference type="Proteomes" id="UP001221558">
    <property type="component" value="Chromosome"/>
</dbReference>
<keyword evidence="2" id="KW-1185">Reference proteome</keyword>
<evidence type="ECO:0000313" key="2">
    <source>
        <dbReference type="Proteomes" id="UP001221558"/>
    </source>
</evidence>